<organism evidence="1 2">
    <name type="scientific">Penicillium brevicompactum</name>
    <dbReference type="NCBI Taxonomy" id="5074"/>
    <lineage>
        <taxon>Eukaryota</taxon>
        <taxon>Fungi</taxon>
        <taxon>Dikarya</taxon>
        <taxon>Ascomycota</taxon>
        <taxon>Pezizomycotina</taxon>
        <taxon>Eurotiomycetes</taxon>
        <taxon>Eurotiomycetidae</taxon>
        <taxon>Eurotiales</taxon>
        <taxon>Aspergillaceae</taxon>
        <taxon>Penicillium</taxon>
    </lineage>
</organism>
<name>A0A9W9R302_PENBR</name>
<evidence type="ECO:0000313" key="2">
    <source>
        <dbReference type="Proteomes" id="UP001147695"/>
    </source>
</evidence>
<dbReference type="AlphaFoldDB" id="A0A9W9R302"/>
<gene>
    <name evidence="1" type="ORF">N7452_001762</name>
</gene>
<proteinExistence type="predicted"/>
<comment type="caution">
    <text evidence="1">The sequence shown here is derived from an EMBL/GenBank/DDBJ whole genome shotgun (WGS) entry which is preliminary data.</text>
</comment>
<reference evidence="1" key="2">
    <citation type="journal article" date="2023" name="IMA Fungus">
        <title>Comparative genomic study of the Penicillium genus elucidates a diverse pangenome and 15 lateral gene transfer events.</title>
        <authorList>
            <person name="Petersen C."/>
            <person name="Sorensen T."/>
            <person name="Nielsen M.R."/>
            <person name="Sondergaard T.E."/>
            <person name="Sorensen J.L."/>
            <person name="Fitzpatrick D.A."/>
            <person name="Frisvad J.C."/>
            <person name="Nielsen K.L."/>
        </authorList>
    </citation>
    <scope>NUCLEOTIDE SEQUENCE</scope>
    <source>
        <strain evidence="1">IBT 35673</strain>
    </source>
</reference>
<dbReference type="Proteomes" id="UP001147695">
    <property type="component" value="Unassembled WGS sequence"/>
</dbReference>
<sequence length="514" mass="57520">MNTQISLRRRLSQFPYPDISVTEQDIVRWAGSRRRFNRAPREVLCKADYHDDTFEGDEIEIESIMVLDSQTERLVRSRHPSLRQRNVWVTQPEFGQVVWLVDSPLDSSESFYAGGRPIKYIPGRYDAYISRRVSKLYGDGRNWYPTRNINPRRFLRPAQLESVRNAFPKAIGVEIRVAGFMVALYEHMKYVRLRYRHNWPLWFAGLRVEYDVALDGCTAAAIEHKLDVDAAQTRGSETTRSQCRAHSACVGLKVKLQNGSVAITTRTHDMMSLAIPSHPQESVGFAFQEWVAKVRGLVMTCRSIWARRCHGLTNHSAGTGAGLSSLMEDSATVIYTYDQPSLTKSYPTGYDHDLSLIMNPVLPKLSSPPGYPPITGWGECSAALRGDDAYVVCQVVEVDSPCDASQASHPTRFERAVVLGTGYTWNRKELSQSGYLLWHTAGKESPGAPLCLGRPSDVSANAVVFQNFQRSIHLGSPGHGPGANKEQRVCISAGFLLPAEMKDSIILHSEPCDD</sequence>
<accession>A0A9W9R302</accession>
<dbReference type="EMBL" id="JAPZBQ010000001">
    <property type="protein sequence ID" value="KAJ5352788.1"/>
    <property type="molecule type" value="Genomic_DNA"/>
</dbReference>
<protein>
    <submittedName>
        <fullName evidence="1">Uncharacterized protein</fullName>
    </submittedName>
</protein>
<evidence type="ECO:0000313" key="1">
    <source>
        <dbReference type="EMBL" id="KAJ5352788.1"/>
    </source>
</evidence>
<reference evidence="1" key="1">
    <citation type="submission" date="2022-12" db="EMBL/GenBank/DDBJ databases">
        <authorList>
            <person name="Petersen C."/>
        </authorList>
    </citation>
    <scope>NUCLEOTIDE SEQUENCE</scope>
    <source>
        <strain evidence="1">IBT 35673</strain>
    </source>
</reference>